<protein>
    <submittedName>
        <fullName evidence="1">Helix-turn-helix domain-containing protein</fullName>
    </submittedName>
</protein>
<reference evidence="1" key="1">
    <citation type="submission" date="2021-08" db="EMBL/GenBank/DDBJ databases">
        <title>Novel anaerobic bacterium isolated from sea squirt in East Sea, Republic of Korea.</title>
        <authorList>
            <person name="Nguyen T.H."/>
            <person name="Li Z."/>
            <person name="Lee Y.-J."/>
            <person name="Ko J."/>
            <person name="Kim S.-G."/>
        </authorList>
    </citation>
    <scope>NUCLEOTIDE SEQUENCE</scope>
    <source>
        <strain evidence="1">KCTC 25031</strain>
    </source>
</reference>
<gene>
    <name evidence="1" type="ORF">K4L44_01010</name>
</gene>
<dbReference type="EMBL" id="CP081303">
    <property type="protein sequence ID" value="QZE14479.1"/>
    <property type="molecule type" value="Genomic_DNA"/>
</dbReference>
<sequence>MIATYYPEQNTTLAQYIEIIWADSTPHQAASHWHHAPLFTELIFNYEGAFKMEGDLIINTHSSSHQTLLSGLKKSPFKTKLSGNYINIGFIMKPHCYSLIKQHLNTPLLHQIAEALYDHFFNQPTIDSWFLQQLLKPLFSSKNIPTPVSNLAFHLSNSIEEKKRIQTLESHTISNKHLISLFKKTYGITPNQFLQLQRVNQAITIQSQKNTKNLAALALEVGFFDQSHFIRTFKKFCGETPQKFFQRNIG</sequence>
<proteinExistence type="predicted"/>
<evidence type="ECO:0000313" key="2">
    <source>
        <dbReference type="Proteomes" id="UP000826212"/>
    </source>
</evidence>
<organism evidence="1 2">
    <name type="scientific">Halosquirtibacter laminarini</name>
    <dbReference type="NCBI Taxonomy" id="3374600"/>
    <lineage>
        <taxon>Bacteria</taxon>
        <taxon>Pseudomonadati</taxon>
        <taxon>Bacteroidota</taxon>
        <taxon>Bacteroidia</taxon>
        <taxon>Marinilabiliales</taxon>
        <taxon>Prolixibacteraceae</taxon>
        <taxon>Halosquirtibacter</taxon>
    </lineage>
</organism>
<evidence type="ECO:0000313" key="1">
    <source>
        <dbReference type="EMBL" id="QZE14479.1"/>
    </source>
</evidence>
<dbReference type="Proteomes" id="UP000826212">
    <property type="component" value="Chromosome"/>
</dbReference>
<keyword evidence="2" id="KW-1185">Reference proteome</keyword>
<name>A0AC61NP22_9BACT</name>
<accession>A0AC61NP22</accession>